<feature type="domain" description="CW-type" evidence="5">
    <location>
        <begin position="426"/>
        <end position="476"/>
    </location>
</feature>
<keyword evidence="2" id="KW-0863">Zinc-finger</keyword>
<protein>
    <recommendedName>
        <fullName evidence="5">CW-type domain-containing protein</fullName>
    </recommendedName>
</protein>
<evidence type="ECO:0000256" key="4">
    <source>
        <dbReference type="SAM" id="MobiDB-lite"/>
    </source>
</evidence>
<evidence type="ECO:0000256" key="1">
    <source>
        <dbReference type="ARBA" id="ARBA00022723"/>
    </source>
</evidence>
<gene>
    <name evidence="6" type="ORF">FOL47_004790</name>
</gene>
<comment type="caution">
    <text evidence="6">The sequence shown here is derived from an EMBL/GenBank/DDBJ whole genome shotgun (WGS) entry which is preliminary data.</text>
</comment>
<keyword evidence="3" id="KW-0862">Zinc</keyword>
<feature type="compositionally biased region" description="Basic and acidic residues" evidence="4">
    <location>
        <begin position="326"/>
        <end position="339"/>
    </location>
</feature>
<evidence type="ECO:0000256" key="3">
    <source>
        <dbReference type="ARBA" id="ARBA00022833"/>
    </source>
</evidence>
<proteinExistence type="predicted"/>
<name>A0A7J6M1Z2_PERCH</name>
<reference evidence="6 7" key="1">
    <citation type="submission" date="2020-04" db="EMBL/GenBank/DDBJ databases">
        <title>Perkinsus chesapeaki whole genome sequence.</title>
        <authorList>
            <person name="Bogema D.R."/>
        </authorList>
    </citation>
    <scope>NUCLEOTIDE SEQUENCE [LARGE SCALE GENOMIC DNA]</scope>
    <source>
        <strain evidence="6">ATCC PRA-425</strain>
    </source>
</reference>
<keyword evidence="7" id="KW-1185">Reference proteome</keyword>
<dbReference type="OrthoDB" id="445352at2759"/>
<organism evidence="6 7">
    <name type="scientific">Perkinsus chesapeaki</name>
    <name type="common">Clam parasite</name>
    <name type="synonym">Perkinsus andrewsi</name>
    <dbReference type="NCBI Taxonomy" id="330153"/>
    <lineage>
        <taxon>Eukaryota</taxon>
        <taxon>Sar</taxon>
        <taxon>Alveolata</taxon>
        <taxon>Perkinsozoa</taxon>
        <taxon>Perkinsea</taxon>
        <taxon>Perkinsida</taxon>
        <taxon>Perkinsidae</taxon>
        <taxon>Perkinsus</taxon>
    </lineage>
</organism>
<dbReference type="GO" id="GO:0008270">
    <property type="term" value="F:zinc ion binding"/>
    <property type="evidence" value="ECO:0007669"/>
    <property type="project" value="UniProtKB-KW"/>
</dbReference>
<feature type="region of interest" description="Disordered" evidence="4">
    <location>
        <begin position="482"/>
        <end position="514"/>
    </location>
</feature>
<sequence>MSYSLSTPDLVTSPYSEIHPIVGDHGSGPPFKSDHHAAGADDALADNKQEKGLEEVFRIRPSDPLNVNIDDLEYLTEMLWSPKLIIDLDGAQIRHSDLLRLIKGWASLMLKTGTAAKEIILTSLGQGISSLQQFENVYTLYNETVSAAAVAAGKAESSRLLCQTIFIEFPGVQESSTDVALQYLGMANEVVIPNESLHGLIVLSRPSLRIFQDAPMSMRARYAGLKQTIKACPKSKDADGSGKRSPGGFIKCDSCGKRRLVDSLTISLLSRVDCRFTCGMLEDTSCTEPDEWQGKFTLTLSAGSEGTSGGQPEAPLKATKKNTKRTASDAELGTRDQGKPGRKKRNKDTENTGRTANGSIAPNKGDNSEGSTKSEMTIEGAAAASPKGKRRRRSSIDSKAADTLTTTEGTVNENKPNKAPTAKTKKNGEAGWFRCNRCRKWRRVHVDDMPTIEGKSTFICSDLYQGACDKPDDWAQARRELLYANPQRNEGRKSRSRSRRGSLKSPKGKGADALQAAMHTDPSAGLASISQPPPRLRYAAAEYEPPPPSKTRRTLNPPEVDEALNRLMADDEGKITMLYIGEKAVDGGEGKEDTVFIPEKVLGDEASIRTFLYALRGARNFLRYIRFPESPTSPFTDAFTQEHLDMFADIPVRWKSITHIDFGALGCAGNNGNKSKMNILRPILRMMGNSGLTHINVDTTNCTDKALQLLQEKTARNREKYWKGFEQDLSDFTEATKK</sequence>
<evidence type="ECO:0000313" key="6">
    <source>
        <dbReference type="EMBL" id="KAF4665091.1"/>
    </source>
</evidence>
<dbReference type="Proteomes" id="UP000591131">
    <property type="component" value="Unassembled WGS sequence"/>
</dbReference>
<evidence type="ECO:0000256" key="2">
    <source>
        <dbReference type="ARBA" id="ARBA00022771"/>
    </source>
</evidence>
<keyword evidence="1" id="KW-0479">Metal-binding</keyword>
<dbReference type="EMBL" id="JAAPAO010000271">
    <property type="protein sequence ID" value="KAF4665091.1"/>
    <property type="molecule type" value="Genomic_DNA"/>
</dbReference>
<dbReference type="Gene3D" id="3.30.40.100">
    <property type="match status" value="1"/>
</dbReference>
<accession>A0A7J6M1Z2</accession>
<evidence type="ECO:0000259" key="5">
    <source>
        <dbReference type="PROSITE" id="PS51050"/>
    </source>
</evidence>
<dbReference type="AlphaFoldDB" id="A0A7J6M1Z2"/>
<feature type="region of interest" description="Disordered" evidence="4">
    <location>
        <begin position="300"/>
        <end position="426"/>
    </location>
</feature>
<dbReference type="InterPro" id="IPR011124">
    <property type="entry name" value="Znf_CW"/>
</dbReference>
<feature type="compositionally biased region" description="Polar residues" evidence="4">
    <location>
        <begin position="403"/>
        <end position="413"/>
    </location>
</feature>
<evidence type="ECO:0000313" key="7">
    <source>
        <dbReference type="Proteomes" id="UP000591131"/>
    </source>
</evidence>
<dbReference type="PROSITE" id="PS51050">
    <property type="entry name" value="ZF_CW"/>
    <property type="match status" value="1"/>
</dbReference>